<feature type="compositionally biased region" description="Acidic residues" evidence="1">
    <location>
        <begin position="395"/>
        <end position="421"/>
    </location>
</feature>
<dbReference type="PROSITE" id="PS51257">
    <property type="entry name" value="PROKAR_LIPOPROTEIN"/>
    <property type="match status" value="1"/>
</dbReference>
<organism evidence="3 4">
    <name type="scientific">Candidatus Blautia gallistercoris</name>
    <dbReference type="NCBI Taxonomy" id="2838490"/>
    <lineage>
        <taxon>Bacteria</taxon>
        <taxon>Bacillati</taxon>
        <taxon>Bacillota</taxon>
        <taxon>Clostridia</taxon>
        <taxon>Lachnospirales</taxon>
        <taxon>Lachnospiraceae</taxon>
        <taxon>Blautia</taxon>
    </lineage>
</organism>
<name>A0A9D2B2W1_9FIRM</name>
<evidence type="ECO:0000256" key="2">
    <source>
        <dbReference type="SAM" id="SignalP"/>
    </source>
</evidence>
<evidence type="ECO:0000256" key="1">
    <source>
        <dbReference type="SAM" id="MobiDB-lite"/>
    </source>
</evidence>
<evidence type="ECO:0000313" key="4">
    <source>
        <dbReference type="Proteomes" id="UP000886817"/>
    </source>
</evidence>
<sequence>MKKCVRKAAAAVMIGALGLSMLSGCGSKEIDGTAIVATVDGEQIPMSVVSLLARYQQVKVANMYSGMMGYDTNEFWDNVQENGETYGEQTVREAAVDVEQMYILRAHAAEYNVTITDEEQQAITEAAQTFVEDNGEEVMQKLAATQEDVELFLELSTYQTKMHDAIAAEADPNVTDEEAQQTTLTYTRVEYGEDATDEEKAEAQETAQEILDQVLATADADMEEIAEGIDEDSITINIHFSTNDEEDDTVDDFLKEAVSGLADGEVNSSLIEGNESYYVVRLDAEFDQDATDTRKISIVNEREEELYNDTVDGWMEEASIELDEDVLSTLTMTSTEVYQEMQMGNTAEEEAGADAAETEEETDTSAETEAADETDETSAETDAAAETDGTAAETTETEAAETETSAESEAAAETEAPAEAE</sequence>
<evidence type="ECO:0000313" key="3">
    <source>
        <dbReference type="EMBL" id="HIX59138.1"/>
    </source>
</evidence>
<gene>
    <name evidence="3" type="ORF">IAA45_05410</name>
</gene>
<dbReference type="Gene3D" id="3.10.50.40">
    <property type="match status" value="1"/>
</dbReference>
<feature type="compositionally biased region" description="Acidic residues" evidence="1">
    <location>
        <begin position="347"/>
        <end position="385"/>
    </location>
</feature>
<dbReference type="InterPro" id="IPR027304">
    <property type="entry name" value="Trigger_fact/SurA_dom_sf"/>
</dbReference>
<dbReference type="Proteomes" id="UP000886817">
    <property type="component" value="Unassembled WGS sequence"/>
</dbReference>
<dbReference type="SUPFAM" id="SSF109998">
    <property type="entry name" value="Triger factor/SurA peptide-binding domain-like"/>
    <property type="match status" value="1"/>
</dbReference>
<dbReference type="AlphaFoldDB" id="A0A9D2B2W1"/>
<dbReference type="EMBL" id="DXEX01000122">
    <property type="protein sequence ID" value="HIX59138.1"/>
    <property type="molecule type" value="Genomic_DNA"/>
</dbReference>
<feature type="region of interest" description="Disordered" evidence="1">
    <location>
        <begin position="347"/>
        <end position="421"/>
    </location>
</feature>
<comment type="caution">
    <text evidence="3">The sequence shown here is derived from an EMBL/GenBank/DDBJ whole genome shotgun (WGS) entry which is preliminary data.</text>
</comment>
<accession>A0A9D2B2W1</accession>
<keyword evidence="2" id="KW-0732">Signal</keyword>
<reference evidence="3" key="2">
    <citation type="submission" date="2021-04" db="EMBL/GenBank/DDBJ databases">
        <authorList>
            <person name="Gilroy R."/>
        </authorList>
    </citation>
    <scope>NUCLEOTIDE SEQUENCE</scope>
    <source>
        <strain evidence="3">ChiSjej1B19-8411</strain>
    </source>
</reference>
<keyword evidence="3" id="KW-0413">Isomerase</keyword>
<feature type="chain" id="PRO_5039314048" evidence="2">
    <location>
        <begin position="24"/>
        <end position="421"/>
    </location>
</feature>
<dbReference type="GO" id="GO:0003755">
    <property type="term" value="F:peptidyl-prolyl cis-trans isomerase activity"/>
    <property type="evidence" value="ECO:0007669"/>
    <property type="project" value="InterPro"/>
</dbReference>
<protein>
    <submittedName>
        <fullName evidence="3">Peptidyl-prolyl cis-trans isomerase</fullName>
    </submittedName>
</protein>
<reference evidence="3" key="1">
    <citation type="journal article" date="2021" name="PeerJ">
        <title>Extensive microbial diversity within the chicken gut microbiome revealed by metagenomics and culture.</title>
        <authorList>
            <person name="Gilroy R."/>
            <person name="Ravi A."/>
            <person name="Getino M."/>
            <person name="Pursley I."/>
            <person name="Horton D.L."/>
            <person name="Alikhan N.F."/>
            <person name="Baker D."/>
            <person name="Gharbi K."/>
            <person name="Hall N."/>
            <person name="Watson M."/>
            <person name="Adriaenssens E.M."/>
            <person name="Foster-Nyarko E."/>
            <person name="Jarju S."/>
            <person name="Secka A."/>
            <person name="Antonio M."/>
            <person name="Oren A."/>
            <person name="Chaudhuri R.R."/>
            <person name="La Ragione R."/>
            <person name="Hildebrand F."/>
            <person name="Pallen M.J."/>
        </authorList>
    </citation>
    <scope>NUCLEOTIDE SEQUENCE</scope>
    <source>
        <strain evidence="3">ChiSjej1B19-8411</strain>
    </source>
</reference>
<feature type="signal peptide" evidence="2">
    <location>
        <begin position="1"/>
        <end position="23"/>
    </location>
</feature>
<proteinExistence type="predicted"/>
<dbReference type="InterPro" id="IPR046357">
    <property type="entry name" value="PPIase_dom_sf"/>
</dbReference>